<organism evidence="1">
    <name type="scientific">Arundo donax</name>
    <name type="common">Giant reed</name>
    <name type="synonym">Donax arundinaceus</name>
    <dbReference type="NCBI Taxonomy" id="35708"/>
    <lineage>
        <taxon>Eukaryota</taxon>
        <taxon>Viridiplantae</taxon>
        <taxon>Streptophyta</taxon>
        <taxon>Embryophyta</taxon>
        <taxon>Tracheophyta</taxon>
        <taxon>Spermatophyta</taxon>
        <taxon>Magnoliopsida</taxon>
        <taxon>Liliopsida</taxon>
        <taxon>Poales</taxon>
        <taxon>Poaceae</taxon>
        <taxon>PACMAD clade</taxon>
        <taxon>Arundinoideae</taxon>
        <taxon>Arundineae</taxon>
        <taxon>Arundo</taxon>
    </lineage>
</organism>
<dbReference type="EMBL" id="GBRH01212902">
    <property type="protein sequence ID" value="JAD84993.1"/>
    <property type="molecule type" value="Transcribed_RNA"/>
</dbReference>
<reference evidence="1" key="1">
    <citation type="submission" date="2014-09" db="EMBL/GenBank/DDBJ databases">
        <authorList>
            <person name="Magalhaes I.L.F."/>
            <person name="Oliveira U."/>
            <person name="Santos F.R."/>
            <person name="Vidigal T.H.D.A."/>
            <person name="Brescovit A.D."/>
            <person name="Santos A.J."/>
        </authorList>
    </citation>
    <scope>NUCLEOTIDE SEQUENCE</scope>
    <source>
        <tissue evidence="1">Shoot tissue taken approximately 20 cm above the soil surface</tissue>
    </source>
</reference>
<dbReference type="PROSITE" id="PS51257">
    <property type="entry name" value="PROKAR_LIPOPROTEIN"/>
    <property type="match status" value="1"/>
</dbReference>
<proteinExistence type="predicted"/>
<reference evidence="1" key="2">
    <citation type="journal article" date="2015" name="Data Brief">
        <title>Shoot transcriptome of the giant reed, Arundo donax.</title>
        <authorList>
            <person name="Barrero R.A."/>
            <person name="Guerrero F.D."/>
            <person name="Moolhuijzen P."/>
            <person name="Goolsby J.A."/>
            <person name="Tidwell J."/>
            <person name="Bellgard S.E."/>
            <person name="Bellgard M.I."/>
        </authorList>
    </citation>
    <scope>NUCLEOTIDE SEQUENCE</scope>
    <source>
        <tissue evidence="1">Shoot tissue taken approximately 20 cm above the soil surface</tissue>
    </source>
</reference>
<accession>A0A0A9DE78</accession>
<sequence length="51" mass="5538">MGAAPFKLPLNYAGISFFLSSFFYPLFGSCSGPSQAFVEPSAKIKFQALKK</sequence>
<evidence type="ECO:0000313" key="1">
    <source>
        <dbReference type="EMBL" id="JAD84993.1"/>
    </source>
</evidence>
<evidence type="ECO:0008006" key="2">
    <source>
        <dbReference type="Google" id="ProtNLM"/>
    </source>
</evidence>
<name>A0A0A9DE78_ARUDO</name>
<protein>
    <recommendedName>
        <fullName evidence="2">Lipoprotein</fullName>
    </recommendedName>
</protein>
<dbReference type="AlphaFoldDB" id="A0A0A9DE78"/>